<dbReference type="AlphaFoldDB" id="A0A1G9U973"/>
<keyword evidence="2" id="KW-1185">Reference proteome</keyword>
<accession>A0A1G9U973</accession>
<dbReference type="RefSeq" id="WP_091770772.1">
    <property type="nucleotide sequence ID" value="NZ_FNHG01000014.1"/>
</dbReference>
<name>A0A1G9U973_9PROT</name>
<organism evidence="1 2">
    <name type="scientific">Maricaulis salignorans</name>
    <dbReference type="NCBI Taxonomy" id="144026"/>
    <lineage>
        <taxon>Bacteria</taxon>
        <taxon>Pseudomonadati</taxon>
        <taxon>Pseudomonadota</taxon>
        <taxon>Alphaproteobacteria</taxon>
        <taxon>Maricaulales</taxon>
        <taxon>Maricaulaceae</taxon>
        <taxon>Maricaulis</taxon>
    </lineage>
</organism>
<evidence type="ECO:0000313" key="2">
    <source>
        <dbReference type="Proteomes" id="UP000199759"/>
    </source>
</evidence>
<dbReference type="EMBL" id="FNHG01000014">
    <property type="protein sequence ID" value="SDM56470.1"/>
    <property type="molecule type" value="Genomic_DNA"/>
</dbReference>
<proteinExistence type="predicted"/>
<dbReference type="Proteomes" id="UP000199759">
    <property type="component" value="Unassembled WGS sequence"/>
</dbReference>
<evidence type="ECO:0000313" key="1">
    <source>
        <dbReference type="EMBL" id="SDM56470.1"/>
    </source>
</evidence>
<reference evidence="1 2" key="1">
    <citation type="submission" date="2016-10" db="EMBL/GenBank/DDBJ databases">
        <authorList>
            <person name="de Groot N.N."/>
        </authorList>
    </citation>
    <scope>NUCLEOTIDE SEQUENCE [LARGE SCALE GENOMIC DNA]</scope>
    <source>
        <strain evidence="1 2">DSM 16077</strain>
    </source>
</reference>
<protein>
    <submittedName>
        <fullName evidence="1">Uncharacterized protein</fullName>
    </submittedName>
</protein>
<sequence length="194" mass="22270">MAGCKQYVSQKAQDDFDTRSTWSLYRTYAVERLAENIANDRAYLVTITFDPGLRQKSPVIEDVLHPLIEGCLSHCWNAVNEVNFGKRAFHKAGDYKDQFGRGVFTVERHSKDGSTYVGPHIHGTIFVSNARHGVIKNPRKRMKEKLERIGRKIWPAFDVHIAELFGANDRLEGLKYALKEHGCETRSLFREGRF</sequence>
<gene>
    <name evidence="1" type="ORF">SAMN04488568_11446</name>
</gene>